<gene>
    <name evidence="1" type="ORF">FHS23_004116</name>
</gene>
<proteinExistence type="predicted"/>
<sequence>MNEFLTVLRDRIDAAQHGLEQAEKAGHEHEVHLHSARLLDLVDCATSHGVDTTEWVPSVVLATATRSVR</sequence>
<name>A0A839S732_9PSEU</name>
<accession>A0A839S732</accession>
<evidence type="ECO:0000313" key="2">
    <source>
        <dbReference type="Proteomes" id="UP000550714"/>
    </source>
</evidence>
<reference evidence="1 2" key="1">
    <citation type="submission" date="2020-08" db="EMBL/GenBank/DDBJ databases">
        <title>Genomic Encyclopedia of Type Strains, Phase III (KMG-III): the genomes of soil and plant-associated and newly described type strains.</title>
        <authorList>
            <person name="Whitman W."/>
        </authorList>
    </citation>
    <scope>NUCLEOTIDE SEQUENCE [LARGE SCALE GENOMIC DNA]</scope>
    <source>
        <strain evidence="1 2">CECT 8577</strain>
    </source>
</reference>
<evidence type="ECO:0000313" key="1">
    <source>
        <dbReference type="EMBL" id="MBB3053073.1"/>
    </source>
</evidence>
<keyword evidence="2" id="KW-1185">Reference proteome</keyword>
<protein>
    <submittedName>
        <fullName evidence="1">Uncharacterized protein</fullName>
    </submittedName>
</protein>
<organism evidence="1 2">
    <name type="scientific">Prauserella isguenensis</name>
    <dbReference type="NCBI Taxonomy" id="1470180"/>
    <lineage>
        <taxon>Bacteria</taxon>
        <taxon>Bacillati</taxon>
        <taxon>Actinomycetota</taxon>
        <taxon>Actinomycetes</taxon>
        <taxon>Pseudonocardiales</taxon>
        <taxon>Pseudonocardiaceae</taxon>
        <taxon>Prauserella</taxon>
    </lineage>
</organism>
<dbReference type="EMBL" id="JACHWU010000006">
    <property type="protein sequence ID" value="MBB3053073.1"/>
    <property type="molecule type" value="Genomic_DNA"/>
</dbReference>
<dbReference type="Proteomes" id="UP000550714">
    <property type="component" value="Unassembled WGS sequence"/>
</dbReference>
<dbReference type="AlphaFoldDB" id="A0A839S732"/>
<comment type="caution">
    <text evidence="1">The sequence shown here is derived from an EMBL/GenBank/DDBJ whole genome shotgun (WGS) entry which is preliminary data.</text>
</comment>
<dbReference type="RefSeq" id="WP_183658449.1">
    <property type="nucleotide sequence ID" value="NZ_JACHWU010000006.1"/>
</dbReference>